<evidence type="ECO:0000256" key="1">
    <source>
        <dbReference type="ARBA" id="ARBA00004162"/>
    </source>
</evidence>
<evidence type="ECO:0000256" key="7">
    <source>
        <dbReference type="RuleBase" id="RU003879"/>
    </source>
</evidence>
<evidence type="ECO:0000313" key="9">
    <source>
        <dbReference type="EMBL" id="MEX1666042.1"/>
    </source>
</evidence>
<dbReference type="RefSeq" id="WP_368376129.1">
    <property type="nucleotide sequence ID" value="NZ_JBFRYB010000001.1"/>
</dbReference>
<evidence type="ECO:0000256" key="8">
    <source>
        <dbReference type="SAM" id="Phobius"/>
    </source>
</evidence>
<comment type="caution">
    <text evidence="9">The sequence shown here is derived from an EMBL/GenBank/DDBJ whole genome shotgun (WGS) entry which is preliminary data.</text>
</comment>
<dbReference type="Proteomes" id="UP001557484">
    <property type="component" value="Unassembled WGS sequence"/>
</dbReference>
<keyword evidence="6 8" id="KW-0472">Membrane</keyword>
<evidence type="ECO:0000313" key="10">
    <source>
        <dbReference type="Proteomes" id="UP001557484"/>
    </source>
</evidence>
<feature type="transmembrane region" description="Helical" evidence="8">
    <location>
        <begin position="12"/>
        <end position="31"/>
    </location>
</feature>
<reference evidence="9 10" key="1">
    <citation type="journal article" date="2011" name="Int. J. Syst. Evol. Microbiol.">
        <title>Zhongshania antarctica gen. nov., sp. nov. and Zhongshania guokunii sp. nov., gammaproteobacteria respectively isolated from coastal attached (fast) ice and surface seawater of the Antarctic.</title>
        <authorList>
            <person name="Li H.J."/>
            <person name="Zhang X.Y."/>
            <person name="Chen C.X."/>
            <person name="Zhang Y.J."/>
            <person name="Gao Z.M."/>
            <person name="Yu Y."/>
            <person name="Chen X.L."/>
            <person name="Chen B."/>
            <person name="Zhang Y.Z."/>
        </authorList>
    </citation>
    <scope>NUCLEOTIDE SEQUENCE [LARGE SCALE GENOMIC DNA]</scope>
    <source>
        <strain evidence="9 10">R06B22</strain>
    </source>
</reference>
<protein>
    <submittedName>
        <fullName evidence="9">ExbD/TolR family protein</fullName>
    </submittedName>
</protein>
<accession>A0ABV3TXZ4</accession>
<evidence type="ECO:0000256" key="3">
    <source>
        <dbReference type="ARBA" id="ARBA00022475"/>
    </source>
</evidence>
<evidence type="ECO:0000256" key="6">
    <source>
        <dbReference type="ARBA" id="ARBA00023136"/>
    </source>
</evidence>
<evidence type="ECO:0000256" key="2">
    <source>
        <dbReference type="ARBA" id="ARBA00005811"/>
    </source>
</evidence>
<dbReference type="PANTHER" id="PTHR30558">
    <property type="entry name" value="EXBD MEMBRANE COMPONENT OF PMF-DRIVEN MACROMOLECULE IMPORT SYSTEM"/>
    <property type="match status" value="1"/>
</dbReference>
<comment type="subcellular location">
    <subcellularLocation>
        <location evidence="1">Cell membrane</location>
        <topology evidence="1">Single-pass membrane protein</topology>
    </subcellularLocation>
    <subcellularLocation>
        <location evidence="7">Cell membrane</location>
        <topology evidence="7">Single-pass type II membrane protein</topology>
    </subcellularLocation>
</comment>
<dbReference type="EMBL" id="JBFRYB010000001">
    <property type="protein sequence ID" value="MEX1666042.1"/>
    <property type="molecule type" value="Genomic_DNA"/>
</dbReference>
<organism evidence="9 10">
    <name type="scientific">Zhongshania arctica</name>
    <dbReference type="NCBI Taxonomy" id="3238302"/>
    <lineage>
        <taxon>Bacteria</taxon>
        <taxon>Pseudomonadati</taxon>
        <taxon>Pseudomonadota</taxon>
        <taxon>Gammaproteobacteria</taxon>
        <taxon>Cellvibrionales</taxon>
        <taxon>Spongiibacteraceae</taxon>
        <taxon>Zhongshania</taxon>
    </lineage>
</organism>
<keyword evidence="10" id="KW-1185">Reference proteome</keyword>
<name>A0ABV3TXZ4_9GAMM</name>
<evidence type="ECO:0000256" key="5">
    <source>
        <dbReference type="ARBA" id="ARBA00022989"/>
    </source>
</evidence>
<dbReference type="Gene3D" id="3.30.420.270">
    <property type="match status" value="1"/>
</dbReference>
<keyword evidence="3" id="KW-1003">Cell membrane</keyword>
<dbReference type="InterPro" id="IPR003400">
    <property type="entry name" value="ExbD"/>
</dbReference>
<keyword evidence="4 7" id="KW-0812">Transmembrane</keyword>
<keyword evidence="5 8" id="KW-1133">Transmembrane helix</keyword>
<sequence length="143" mass="15582">MKFKRQRVDDGGVNLTPLIDVVFLLLIFFMVSTTFTKESRLKLELPTARGEAALQENKVLEVVVDAAGHYRVNERPLAVHTLDALMTAMRDAAANNSDVPVVITADAKSPHQSVITAMDAAGRLGFAKLSLSTQDPEMTSVDQ</sequence>
<keyword evidence="7" id="KW-0653">Protein transport</keyword>
<dbReference type="Pfam" id="PF02472">
    <property type="entry name" value="ExbD"/>
    <property type="match status" value="1"/>
</dbReference>
<proteinExistence type="inferred from homology"/>
<evidence type="ECO:0000256" key="4">
    <source>
        <dbReference type="ARBA" id="ARBA00022692"/>
    </source>
</evidence>
<keyword evidence="7" id="KW-0813">Transport</keyword>
<dbReference type="PANTHER" id="PTHR30558:SF3">
    <property type="entry name" value="BIOPOLYMER TRANSPORT PROTEIN EXBD-RELATED"/>
    <property type="match status" value="1"/>
</dbReference>
<comment type="similarity">
    <text evidence="2 7">Belongs to the ExbD/TolR family.</text>
</comment>
<gene>
    <name evidence="9" type="ORF">AB4875_11145</name>
</gene>